<dbReference type="NCBIfam" id="TIGR00010">
    <property type="entry name" value="YchF/TatD family DNA exonuclease"/>
    <property type="match status" value="1"/>
</dbReference>
<evidence type="ECO:0000256" key="2">
    <source>
        <dbReference type="ARBA" id="ARBA00022801"/>
    </source>
</evidence>
<dbReference type="PANTHER" id="PTHR46124">
    <property type="entry name" value="D-AMINOACYL-TRNA DEACYLASE"/>
    <property type="match status" value="1"/>
</dbReference>
<feature type="binding site" evidence="3">
    <location>
        <position position="7"/>
    </location>
    <ligand>
        <name>a divalent metal cation</name>
        <dbReference type="ChEBI" id="CHEBI:60240"/>
        <label>1</label>
    </ligand>
</feature>
<dbReference type="RefSeq" id="WP_124975687.1">
    <property type="nucleotide sequence ID" value="NZ_BFFP01000009.1"/>
</dbReference>
<name>A0A401IS53_9LACO</name>
<proteinExistence type="predicted"/>
<feature type="binding site" evidence="3">
    <location>
        <position position="93"/>
    </location>
    <ligand>
        <name>a divalent metal cation</name>
        <dbReference type="ChEBI" id="CHEBI:60240"/>
        <label>1</label>
    </ligand>
</feature>
<dbReference type="GO" id="GO:0016788">
    <property type="term" value="F:hydrolase activity, acting on ester bonds"/>
    <property type="evidence" value="ECO:0007669"/>
    <property type="project" value="InterPro"/>
</dbReference>
<dbReference type="AlphaFoldDB" id="A0A401IS53"/>
<dbReference type="GO" id="GO:0046872">
    <property type="term" value="F:metal ion binding"/>
    <property type="evidence" value="ECO:0007669"/>
    <property type="project" value="UniProtKB-KW"/>
</dbReference>
<comment type="caution">
    <text evidence="4">The sequence shown here is derived from an EMBL/GenBank/DDBJ whole genome shotgun (WGS) entry which is preliminary data.</text>
</comment>
<dbReference type="InterPro" id="IPR001130">
    <property type="entry name" value="TatD-like"/>
</dbReference>
<dbReference type="FunFam" id="3.20.20.140:FF:000005">
    <property type="entry name" value="TatD family hydrolase"/>
    <property type="match status" value="1"/>
</dbReference>
<evidence type="ECO:0000256" key="1">
    <source>
        <dbReference type="ARBA" id="ARBA00022723"/>
    </source>
</evidence>
<dbReference type="Pfam" id="PF01026">
    <property type="entry name" value="TatD_DNase"/>
    <property type="match status" value="1"/>
</dbReference>
<dbReference type="OrthoDB" id="9810005at2"/>
<dbReference type="Gene3D" id="3.20.20.140">
    <property type="entry name" value="Metal-dependent hydrolases"/>
    <property type="match status" value="1"/>
</dbReference>
<feature type="binding site" evidence="3">
    <location>
        <position position="9"/>
    </location>
    <ligand>
        <name>a divalent metal cation</name>
        <dbReference type="ChEBI" id="CHEBI:60240"/>
        <label>1</label>
    </ligand>
</feature>
<dbReference type="PANTHER" id="PTHR46124:SF2">
    <property type="entry name" value="D-AMINOACYL-TRNA DEACYLASE"/>
    <property type="match status" value="1"/>
</dbReference>
<dbReference type="PIRSF" id="PIRSF005902">
    <property type="entry name" value="DNase_TatD"/>
    <property type="match status" value="1"/>
</dbReference>
<feature type="binding site" evidence="3">
    <location>
        <position position="128"/>
    </location>
    <ligand>
        <name>a divalent metal cation</name>
        <dbReference type="ChEBI" id="CHEBI:60240"/>
        <label>2</label>
    </ligand>
</feature>
<evidence type="ECO:0000256" key="3">
    <source>
        <dbReference type="PIRSR" id="PIRSR005902-1"/>
    </source>
</evidence>
<accession>A0A401IS53</accession>
<reference evidence="4 5" key="1">
    <citation type="journal article" date="2019" name="Int. J. Syst. Evol. Microbiol.">
        <title>Lactobacillus salitolerans sp. nov., a novel lactic acid bacterium isolated from spent mushroom substrates.</title>
        <authorList>
            <person name="Tohno M."/>
            <person name="Tanizawa Y."/>
            <person name="Kojima Y."/>
            <person name="Sakamoto M."/>
            <person name="Nakamura Y."/>
            <person name="Ohkuma M."/>
            <person name="Kobayashi H."/>
        </authorList>
    </citation>
    <scope>NUCLEOTIDE SEQUENCE [LARGE SCALE GENOMIC DNA]</scope>
    <source>
        <strain evidence="4 5">YK43</strain>
    </source>
</reference>
<keyword evidence="2 4" id="KW-0378">Hydrolase</keyword>
<dbReference type="PROSITE" id="PS01091">
    <property type="entry name" value="TATD_3"/>
    <property type="match status" value="1"/>
</dbReference>
<keyword evidence="1 3" id="KW-0479">Metal-binding</keyword>
<gene>
    <name evidence="4" type="primary">tatD</name>
    <name evidence="4" type="ORF">LFYK43_08200</name>
</gene>
<dbReference type="SUPFAM" id="SSF51556">
    <property type="entry name" value="Metallo-dependent hydrolases"/>
    <property type="match status" value="1"/>
</dbReference>
<feature type="binding site" evidence="3">
    <location>
        <position position="153"/>
    </location>
    <ligand>
        <name>a divalent metal cation</name>
        <dbReference type="ChEBI" id="CHEBI:60240"/>
        <label>2</label>
    </ligand>
</feature>
<organism evidence="4 5">
    <name type="scientific">Ligilactobacillus salitolerans</name>
    <dbReference type="NCBI Taxonomy" id="1808352"/>
    <lineage>
        <taxon>Bacteria</taxon>
        <taxon>Bacillati</taxon>
        <taxon>Bacillota</taxon>
        <taxon>Bacilli</taxon>
        <taxon>Lactobacillales</taxon>
        <taxon>Lactobacillaceae</taxon>
        <taxon>Ligilactobacillus</taxon>
    </lineage>
</organism>
<dbReference type="InterPro" id="IPR032466">
    <property type="entry name" value="Metal_Hydrolase"/>
</dbReference>
<keyword evidence="5" id="KW-1185">Reference proteome</keyword>
<protein>
    <submittedName>
        <fullName evidence="4">TatD family hydrolase</fullName>
    </submittedName>
</protein>
<evidence type="ECO:0000313" key="5">
    <source>
        <dbReference type="Proteomes" id="UP000286848"/>
    </source>
</evidence>
<feature type="binding site" evidence="3">
    <location>
        <position position="203"/>
    </location>
    <ligand>
        <name>a divalent metal cation</name>
        <dbReference type="ChEBI" id="CHEBI:60240"/>
        <label>1</label>
    </ligand>
</feature>
<dbReference type="PROSITE" id="PS01137">
    <property type="entry name" value="TATD_1"/>
    <property type="match status" value="1"/>
</dbReference>
<sequence>MKIFDSHTHINSSEFANDRADVVRRAAALDVTSMLVIGYDQSSCQILLDLLETYPQIYGAAGCHPEDSAKYDQQLEERLAAYLAHDKMVALGEIGLDYHCDVDHDLQKEVFLRQLQLAQRLHLPVSIHNRDAFADCYEILRQADVGRYGGIMHSFNGDWEWAEKFLDIGLELSYSGVVTFNSATEVKDAAAKTPLEHLLVETDAPYLTPLPYRGQQNEPGFTRYTVEYLAQLRGITAQELAEAADQNTKRVLRINE</sequence>
<dbReference type="GO" id="GO:0004536">
    <property type="term" value="F:DNA nuclease activity"/>
    <property type="evidence" value="ECO:0007669"/>
    <property type="project" value="InterPro"/>
</dbReference>
<dbReference type="InterPro" id="IPR018228">
    <property type="entry name" value="DNase_TatD-rel_CS"/>
</dbReference>
<dbReference type="EMBL" id="BFFP01000009">
    <property type="protein sequence ID" value="GBG94361.1"/>
    <property type="molecule type" value="Genomic_DNA"/>
</dbReference>
<dbReference type="Proteomes" id="UP000286848">
    <property type="component" value="Unassembled WGS sequence"/>
</dbReference>
<dbReference type="InterPro" id="IPR015991">
    <property type="entry name" value="TatD/YcfH-like"/>
</dbReference>
<dbReference type="GO" id="GO:0005829">
    <property type="term" value="C:cytosol"/>
    <property type="evidence" value="ECO:0007669"/>
    <property type="project" value="TreeGrafter"/>
</dbReference>
<dbReference type="CDD" id="cd01310">
    <property type="entry name" value="TatD_DNAse"/>
    <property type="match status" value="1"/>
</dbReference>
<evidence type="ECO:0000313" key="4">
    <source>
        <dbReference type="EMBL" id="GBG94361.1"/>
    </source>
</evidence>